<dbReference type="InterPro" id="IPR028965">
    <property type="entry name" value="Imm7"/>
</dbReference>
<reference evidence="2" key="1">
    <citation type="journal article" date="2019" name="Int. J. Syst. Evol. Microbiol.">
        <title>The Global Catalogue of Microorganisms (GCM) 10K type strain sequencing project: providing services to taxonomists for standard genome sequencing and annotation.</title>
        <authorList>
            <consortium name="The Broad Institute Genomics Platform"/>
            <consortium name="The Broad Institute Genome Sequencing Center for Infectious Disease"/>
            <person name="Wu L."/>
            <person name="Ma J."/>
        </authorList>
    </citation>
    <scope>NUCLEOTIDE SEQUENCE [LARGE SCALE GENOMIC DNA]</scope>
    <source>
        <strain evidence="2">PCU 280</strain>
    </source>
</reference>
<dbReference type="Proteomes" id="UP001596233">
    <property type="component" value="Unassembled WGS sequence"/>
</dbReference>
<accession>A0ABW1VA96</accession>
<comment type="caution">
    <text evidence="1">The sequence shown here is derived from an EMBL/GenBank/DDBJ whole genome shotgun (WGS) entry which is preliminary data.</text>
</comment>
<keyword evidence="2" id="KW-1185">Reference proteome</keyword>
<dbReference type="RefSeq" id="WP_379238556.1">
    <property type="nucleotide sequence ID" value="NZ_JBHSTE010000014.1"/>
</dbReference>
<evidence type="ECO:0000313" key="2">
    <source>
        <dbReference type="Proteomes" id="UP001596233"/>
    </source>
</evidence>
<dbReference type="EMBL" id="JBHSTE010000014">
    <property type="protein sequence ID" value="MFC6335226.1"/>
    <property type="molecule type" value="Genomic_DNA"/>
</dbReference>
<proteinExistence type="predicted"/>
<organism evidence="1 2">
    <name type="scientific">Paenibacillus septentrionalis</name>
    <dbReference type="NCBI Taxonomy" id="429342"/>
    <lineage>
        <taxon>Bacteria</taxon>
        <taxon>Bacillati</taxon>
        <taxon>Bacillota</taxon>
        <taxon>Bacilli</taxon>
        <taxon>Bacillales</taxon>
        <taxon>Paenibacillaceae</taxon>
        <taxon>Paenibacillus</taxon>
    </lineage>
</organism>
<protein>
    <submittedName>
        <fullName evidence="1">Imm7 family immunity protein</fullName>
    </submittedName>
</protein>
<gene>
    <name evidence="1" type="ORF">ACFP56_21590</name>
</gene>
<name>A0ABW1VA96_9BACL</name>
<sequence>MFEFHGWVTIHESTTEVDAGNLESIVKNIQNFIADLHWTSGLLKIYPANGAYHLSVGGLLNRKSTEAEEIIKLYQFIAEHAIGSYGLLYTRDDEDIEGFDNEFRVLVLVRGRIEHKKDTFLSPFAPIVEDE</sequence>
<evidence type="ECO:0000313" key="1">
    <source>
        <dbReference type="EMBL" id="MFC6335226.1"/>
    </source>
</evidence>
<dbReference type="Pfam" id="PF15585">
    <property type="entry name" value="Imm7"/>
    <property type="match status" value="1"/>
</dbReference>